<keyword evidence="3" id="KW-0349">Heme</keyword>
<evidence type="ECO:0000256" key="1">
    <source>
        <dbReference type="ARBA" id="ARBA00001971"/>
    </source>
</evidence>
<dbReference type="OrthoDB" id="1055148at2759"/>
<accession>A0A6A4GJ10</accession>
<keyword evidence="4" id="KW-0479">Metal-binding</keyword>
<evidence type="ECO:0000256" key="3">
    <source>
        <dbReference type="ARBA" id="ARBA00022617"/>
    </source>
</evidence>
<name>A0A6A4GJ10_9AGAR</name>
<evidence type="ECO:0000313" key="10">
    <source>
        <dbReference type="Proteomes" id="UP000799118"/>
    </source>
</evidence>
<dbReference type="InterPro" id="IPR036396">
    <property type="entry name" value="Cyt_P450_sf"/>
</dbReference>
<dbReference type="Proteomes" id="UP000799118">
    <property type="component" value="Unassembled WGS sequence"/>
</dbReference>
<dbReference type="Gene3D" id="1.10.630.10">
    <property type="entry name" value="Cytochrome P450"/>
    <property type="match status" value="1"/>
</dbReference>
<dbReference type="Pfam" id="PF00067">
    <property type="entry name" value="p450"/>
    <property type="match status" value="1"/>
</dbReference>
<dbReference type="EMBL" id="ML769968">
    <property type="protein sequence ID" value="KAE9385566.1"/>
    <property type="molecule type" value="Genomic_DNA"/>
</dbReference>
<dbReference type="GO" id="GO:0020037">
    <property type="term" value="F:heme binding"/>
    <property type="evidence" value="ECO:0007669"/>
    <property type="project" value="InterPro"/>
</dbReference>
<keyword evidence="8" id="KW-1133">Transmembrane helix</keyword>
<evidence type="ECO:0000256" key="2">
    <source>
        <dbReference type="ARBA" id="ARBA00010617"/>
    </source>
</evidence>
<keyword evidence="8" id="KW-0812">Transmembrane</keyword>
<evidence type="ECO:0000256" key="7">
    <source>
        <dbReference type="ARBA" id="ARBA00023033"/>
    </source>
</evidence>
<keyword evidence="7" id="KW-0503">Monooxygenase</keyword>
<reference evidence="9" key="1">
    <citation type="journal article" date="2019" name="Environ. Microbiol.">
        <title>Fungal ecological strategies reflected in gene transcription - a case study of two litter decomposers.</title>
        <authorList>
            <person name="Barbi F."/>
            <person name="Kohler A."/>
            <person name="Barry K."/>
            <person name="Baskaran P."/>
            <person name="Daum C."/>
            <person name="Fauchery L."/>
            <person name="Ihrmark K."/>
            <person name="Kuo A."/>
            <person name="LaButti K."/>
            <person name="Lipzen A."/>
            <person name="Morin E."/>
            <person name="Grigoriev I.V."/>
            <person name="Henrissat B."/>
            <person name="Lindahl B."/>
            <person name="Martin F."/>
        </authorList>
    </citation>
    <scope>NUCLEOTIDE SEQUENCE</scope>
    <source>
        <strain evidence="9">JB14</strain>
    </source>
</reference>
<dbReference type="SUPFAM" id="SSF48264">
    <property type="entry name" value="Cytochrome P450"/>
    <property type="match status" value="1"/>
</dbReference>
<feature type="transmembrane region" description="Helical" evidence="8">
    <location>
        <begin position="6"/>
        <end position="25"/>
    </location>
</feature>
<evidence type="ECO:0000256" key="8">
    <source>
        <dbReference type="SAM" id="Phobius"/>
    </source>
</evidence>
<dbReference type="InterPro" id="IPR001128">
    <property type="entry name" value="Cyt_P450"/>
</dbReference>
<keyword evidence="5" id="KW-0560">Oxidoreductase</keyword>
<dbReference type="PANTHER" id="PTHR46300:SF1">
    <property type="entry name" value="P450, PUTATIVE (EUROFUNG)-RELATED"/>
    <property type="match status" value="1"/>
</dbReference>
<keyword evidence="10" id="KW-1185">Reference proteome</keyword>
<comment type="similarity">
    <text evidence="2">Belongs to the cytochrome P450 family.</text>
</comment>
<proteinExistence type="inferred from homology"/>
<dbReference type="GO" id="GO:0005506">
    <property type="term" value="F:iron ion binding"/>
    <property type="evidence" value="ECO:0007669"/>
    <property type="project" value="InterPro"/>
</dbReference>
<organism evidence="9 10">
    <name type="scientific">Gymnopus androsaceus JB14</name>
    <dbReference type="NCBI Taxonomy" id="1447944"/>
    <lineage>
        <taxon>Eukaryota</taxon>
        <taxon>Fungi</taxon>
        <taxon>Dikarya</taxon>
        <taxon>Basidiomycota</taxon>
        <taxon>Agaricomycotina</taxon>
        <taxon>Agaricomycetes</taxon>
        <taxon>Agaricomycetidae</taxon>
        <taxon>Agaricales</taxon>
        <taxon>Marasmiineae</taxon>
        <taxon>Omphalotaceae</taxon>
        <taxon>Gymnopus</taxon>
    </lineage>
</organism>
<protein>
    <recommendedName>
        <fullName evidence="11">Cytochrome P450</fullName>
    </recommendedName>
</protein>
<gene>
    <name evidence="9" type="ORF">BT96DRAFT_575428</name>
</gene>
<dbReference type="PANTHER" id="PTHR46300">
    <property type="entry name" value="P450, PUTATIVE (EUROFUNG)-RELATED-RELATED"/>
    <property type="match status" value="1"/>
</dbReference>
<comment type="cofactor">
    <cofactor evidence="1">
        <name>heme</name>
        <dbReference type="ChEBI" id="CHEBI:30413"/>
    </cofactor>
</comment>
<evidence type="ECO:0000256" key="4">
    <source>
        <dbReference type="ARBA" id="ARBA00022723"/>
    </source>
</evidence>
<keyword evidence="8" id="KW-0472">Membrane</keyword>
<keyword evidence="6" id="KW-0408">Iron</keyword>
<evidence type="ECO:0000256" key="5">
    <source>
        <dbReference type="ARBA" id="ARBA00023002"/>
    </source>
</evidence>
<sequence>MIVTVSTALYTAAFGIFILSLSRYFSRRRLPPSPRGLPLLGNIFQVGSDGETKLWHTFGNWGKLYGPIVYLKFADQDVVLLNNIARSTELLDRRSTLYSDRPKCVVLDYLVSKDYHQIQANEAVLLVNDLLSLSSSKESYGKPVDVLTGKHPLPGKKSLISVIERCVSGFVHLRCSL</sequence>
<evidence type="ECO:0000256" key="6">
    <source>
        <dbReference type="ARBA" id="ARBA00023004"/>
    </source>
</evidence>
<evidence type="ECO:0000313" key="9">
    <source>
        <dbReference type="EMBL" id="KAE9385566.1"/>
    </source>
</evidence>
<dbReference type="GO" id="GO:0016705">
    <property type="term" value="F:oxidoreductase activity, acting on paired donors, with incorporation or reduction of molecular oxygen"/>
    <property type="evidence" value="ECO:0007669"/>
    <property type="project" value="InterPro"/>
</dbReference>
<dbReference type="AlphaFoldDB" id="A0A6A4GJ10"/>
<evidence type="ECO:0008006" key="11">
    <source>
        <dbReference type="Google" id="ProtNLM"/>
    </source>
</evidence>
<dbReference type="GO" id="GO:0004497">
    <property type="term" value="F:monooxygenase activity"/>
    <property type="evidence" value="ECO:0007669"/>
    <property type="project" value="UniProtKB-KW"/>
</dbReference>
<dbReference type="InterPro" id="IPR050364">
    <property type="entry name" value="Cytochrome_P450_fung"/>
</dbReference>